<proteinExistence type="predicted"/>
<dbReference type="Proteomes" id="UP000023152">
    <property type="component" value="Unassembled WGS sequence"/>
</dbReference>
<evidence type="ECO:0000313" key="1">
    <source>
        <dbReference type="EMBL" id="ETO06610.1"/>
    </source>
</evidence>
<dbReference type="AlphaFoldDB" id="X6M0V4"/>
<reference evidence="1 2" key="1">
    <citation type="journal article" date="2013" name="Curr. Biol.">
        <title>The Genome of the Foraminiferan Reticulomyxa filosa.</title>
        <authorList>
            <person name="Glockner G."/>
            <person name="Hulsmann N."/>
            <person name="Schleicher M."/>
            <person name="Noegel A.A."/>
            <person name="Eichinger L."/>
            <person name="Gallinger C."/>
            <person name="Pawlowski J."/>
            <person name="Sierra R."/>
            <person name="Euteneuer U."/>
            <person name="Pillet L."/>
            <person name="Moustafa A."/>
            <person name="Platzer M."/>
            <person name="Groth M."/>
            <person name="Szafranski K."/>
            <person name="Schliwa M."/>
        </authorList>
    </citation>
    <scope>NUCLEOTIDE SEQUENCE [LARGE SCALE GENOMIC DNA]</scope>
</reference>
<organism evidence="1 2">
    <name type="scientific">Reticulomyxa filosa</name>
    <dbReference type="NCBI Taxonomy" id="46433"/>
    <lineage>
        <taxon>Eukaryota</taxon>
        <taxon>Sar</taxon>
        <taxon>Rhizaria</taxon>
        <taxon>Retaria</taxon>
        <taxon>Foraminifera</taxon>
        <taxon>Monothalamids</taxon>
        <taxon>Reticulomyxidae</taxon>
        <taxon>Reticulomyxa</taxon>
    </lineage>
</organism>
<keyword evidence="2" id="KW-1185">Reference proteome</keyword>
<name>X6M0V4_RETFI</name>
<gene>
    <name evidence="1" type="ORF">RFI_30780</name>
</gene>
<sequence>MFKNDALKCILSQFKEKDKNIIKLFGIVIEIIVIKLNKKQLYHVFKFLLKRFKFKELIERILMKLNKKRLNYIFKYLINELKDKKDCYCILYKIT</sequence>
<accession>X6M0V4</accession>
<comment type="caution">
    <text evidence="1">The sequence shown here is derived from an EMBL/GenBank/DDBJ whole genome shotgun (WGS) entry which is preliminary data.</text>
</comment>
<evidence type="ECO:0000313" key="2">
    <source>
        <dbReference type="Proteomes" id="UP000023152"/>
    </source>
</evidence>
<dbReference type="EMBL" id="ASPP01026967">
    <property type="protein sequence ID" value="ETO06610.1"/>
    <property type="molecule type" value="Genomic_DNA"/>
</dbReference>
<protein>
    <submittedName>
        <fullName evidence="1">Uncharacterized protein</fullName>
    </submittedName>
</protein>